<dbReference type="Proteomes" id="UP000004776">
    <property type="component" value="Unassembled WGS sequence"/>
</dbReference>
<reference evidence="2 3" key="1">
    <citation type="journal article" date="2011" name="BMC Genomics">
        <title>Genome sequencing reveals diversification of virulence factor content and possible host adaptation in distinct subpopulations of Salmonella enterica.</title>
        <authorList>
            <person name="den Bakker H.C."/>
            <person name="Moreno Switt A.I."/>
            <person name="Govoni G."/>
            <person name="Cummings C.A."/>
            <person name="Ranieri M.L."/>
            <person name="Degoricija L."/>
            <person name="Hoelzer K."/>
            <person name="Rodriguez-Rivera L.D."/>
            <person name="Brown S."/>
            <person name="Bolchacova E."/>
            <person name="Furtado M.R."/>
            <person name="Wiedmann M."/>
        </authorList>
    </citation>
    <scope>NUCLEOTIDE SEQUENCE [LARGE SCALE GENOMIC DNA]</scope>
    <source>
        <strain evidence="2 3">R8-2977</strain>
    </source>
</reference>
<protein>
    <submittedName>
        <fullName evidence="2">Ribonuclease E</fullName>
    </submittedName>
</protein>
<comment type="caution">
    <text evidence="2">The sequence shown here is derived from an EMBL/GenBank/DDBJ whole genome shotgun (WGS) entry which is preliminary data.</text>
</comment>
<evidence type="ECO:0000313" key="3">
    <source>
        <dbReference type="Proteomes" id="UP000004776"/>
    </source>
</evidence>
<dbReference type="AlphaFoldDB" id="G5RWU0"/>
<accession>G5RWU0</accession>
<proteinExistence type="predicted"/>
<dbReference type="InterPro" id="IPR021968">
    <property type="entry name" value="PNPase_C"/>
</dbReference>
<sequence length="177" mass="19450">MADVVVVEPEEETKAEAAVVEHTAEETVIAPAQVVEKPQDVVCVDDHNHASAPMTRAPAPEYVPETPHHSDWQRPSFHFEGKGAAGGHSATRVASAPAVGFFMPLTGRQVGFFMPLTGRCLTPWRLLVTPGVYEIGRDNTYGWRRYGRDNMTTNSMTTKKMPAPGWMARADKTYPVS</sequence>
<evidence type="ECO:0000313" key="2">
    <source>
        <dbReference type="EMBL" id="EHD02670.1"/>
    </source>
</evidence>
<evidence type="ECO:0000259" key="1">
    <source>
        <dbReference type="Pfam" id="PF12111"/>
    </source>
</evidence>
<organism evidence="2 3">
    <name type="scientific">Salmonella enterica subsp. enterica serovar Urbana str. R8-2977</name>
    <dbReference type="NCBI Taxonomy" id="913084"/>
    <lineage>
        <taxon>Bacteria</taxon>
        <taxon>Pseudomonadati</taxon>
        <taxon>Pseudomonadota</taxon>
        <taxon>Gammaproteobacteria</taxon>
        <taxon>Enterobacterales</taxon>
        <taxon>Enterobacteriaceae</taxon>
        <taxon>Salmonella</taxon>
    </lineage>
</organism>
<dbReference type="EMBL" id="AFCW01001139">
    <property type="protein sequence ID" value="EHD02670.1"/>
    <property type="molecule type" value="Genomic_DNA"/>
</dbReference>
<gene>
    <name evidence="2" type="ORF">LTSEURB_3006</name>
</gene>
<dbReference type="PATRIC" id="fig|913084.3.peg.2226"/>
<dbReference type="Pfam" id="PF12111">
    <property type="entry name" value="PNPase_C"/>
    <property type="match status" value="1"/>
</dbReference>
<name>G5RWU0_SALET</name>
<feature type="domain" description="Polyribonucleotide phosphorylase C-terminal" evidence="1">
    <location>
        <begin position="67"/>
        <end position="98"/>
    </location>
</feature>